<evidence type="ECO:0000256" key="10">
    <source>
        <dbReference type="SAM" id="Phobius"/>
    </source>
</evidence>
<evidence type="ECO:0000256" key="2">
    <source>
        <dbReference type="ARBA" id="ARBA00006574"/>
    </source>
</evidence>
<dbReference type="EMBL" id="LK032891">
    <property type="protein sequence ID" value="CDY50226.1"/>
    <property type="molecule type" value="Genomic_DNA"/>
</dbReference>
<evidence type="ECO:0000256" key="9">
    <source>
        <dbReference type="SAM" id="MobiDB-lite"/>
    </source>
</evidence>
<evidence type="ECO:0000256" key="3">
    <source>
        <dbReference type="ARBA" id="ARBA00022692"/>
    </source>
</evidence>
<keyword evidence="6 10" id="KW-1133">Transmembrane helix</keyword>
<dbReference type="GO" id="GO:0016020">
    <property type="term" value="C:membrane"/>
    <property type="evidence" value="ECO:0007669"/>
    <property type="project" value="UniProtKB-SubCell"/>
</dbReference>
<feature type="transmembrane region" description="Helical" evidence="10">
    <location>
        <begin position="88"/>
        <end position="106"/>
    </location>
</feature>
<dbReference type="GO" id="GO:0006952">
    <property type="term" value="P:defense response"/>
    <property type="evidence" value="ECO:0007669"/>
    <property type="project" value="UniProtKB-KW"/>
</dbReference>
<accession>A0A078IJQ4</accession>
<gene>
    <name evidence="11" type="primary">BnaC08g14780D</name>
    <name evidence="11" type="ORF">GSBRNA2T00096201001</name>
</gene>
<sequence>MSGRALLLFREAIHSDVMKVRVQRQSPNAPNNRPVCQAESREIFPLFLQLHLKMTCKPYYDHPSWVVHGFHYQEVYPRLLVPIFPDTLLIPLILCSYVTLPLYALVIQMGTRMKPTVFNQRVSKMLKKWHHTAQEETYHGRHSESNTLHHGSSPIHLLHNSNNRSGESFPNPPPSSHSDHHDHRQFYDRESQHQAPESSTHHSTSHESASIELPPIRQANA</sequence>
<feature type="region of interest" description="Disordered" evidence="9">
    <location>
        <begin position="133"/>
        <end position="221"/>
    </location>
</feature>
<dbReference type="Proteomes" id="UP000028999">
    <property type="component" value="Unassembled WGS sequence"/>
</dbReference>
<dbReference type="STRING" id="3708.A0A078IJQ4"/>
<evidence type="ECO:0000313" key="11">
    <source>
        <dbReference type="EMBL" id="CDY50226.1"/>
    </source>
</evidence>
<evidence type="ECO:0000256" key="8">
    <source>
        <dbReference type="ARBA" id="ARBA00023265"/>
    </source>
</evidence>
<protein>
    <submittedName>
        <fullName evidence="11">BnaC08g14780D protein</fullName>
    </submittedName>
</protein>
<evidence type="ECO:0000256" key="4">
    <source>
        <dbReference type="ARBA" id="ARBA00022821"/>
    </source>
</evidence>
<evidence type="ECO:0000256" key="7">
    <source>
        <dbReference type="ARBA" id="ARBA00023136"/>
    </source>
</evidence>
<feature type="compositionally biased region" description="Basic and acidic residues" evidence="9">
    <location>
        <begin position="177"/>
        <end position="192"/>
    </location>
</feature>
<keyword evidence="3 10" id="KW-0812">Transmembrane</keyword>
<dbReference type="PANTHER" id="PTHR31942:SF34">
    <property type="entry name" value="MLO-LIKE PROTEIN"/>
    <property type="match status" value="1"/>
</dbReference>
<keyword evidence="7 10" id="KW-0472">Membrane</keyword>
<dbReference type="InterPro" id="IPR004326">
    <property type="entry name" value="Mlo"/>
</dbReference>
<name>A0A078IJQ4_BRANA</name>
<dbReference type="Pfam" id="PF03094">
    <property type="entry name" value="Mlo"/>
    <property type="match status" value="1"/>
</dbReference>
<feature type="compositionally biased region" description="Low complexity" evidence="9">
    <location>
        <begin position="197"/>
        <end position="208"/>
    </location>
</feature>
<evidence type="ECO:0000256" key="1">
    <source>
        <dbReference type="ARBA" id="ARBA00004141"/>
    </source>
</evidence>
<feature type="compositionally biased region" description="Basic and acidic residues" evidence="9">
    <location>
        <begin position="133"/>
        <end position="144"/>
    </location>
</feature>
<reference evidence="11 12" key="1">
    <citation type="journal article" date="2014" name="Science">
        <title>Plant genetics. Early allopolyploid evolution in the post-Neolithic Brassica napus oilseed genome.</title>
        <authorList>
            <person name="Chalhoub B."/>
            <person name="Denoeud F."/>
            <person name="Liu S."/>
            <person name="Parkin I.A."/>
            <person name="Tang H."/>
            <person name="Wang X."/>
            <person name="Chiquet J."/>
            <person name="Belcram H."/>
            <person name="Tong C."/>
            <person name="Samans B."/>
            <person name="Correa M."/>
            <person name="Da Silva C."/>
            <person name="Just J."/>
            <person name="Falentin C."/>
            <person name="Koh C.S."/>
            <person name="Le Clainche I."/>
            <person name="Bernard M."/>
            <person name="Bento P."/>
            <person name="Noel B."/>
            <person name="Labadie K."/>
            <person name="Alberti A."/>
            <person name="Charles M."/>
            <person name="Arnaud D."/>
            <person name="Guo H."/>
            <person name="Daviaud C."/>
            <person name="Alamery S."/>
            <person name="Jabbari K."/>
            <person name="Zhao M."/>
            <person name="Edger P.P."/>
            <person name="Chelaifa H."/>
            <person name="Tack D."/>
            <person name="Lassalle G."/>
            <person name="Mestiri I."/>
            <person name="Schnel N."/>
            <person name="Le Paslier M.C."/>
            <person name="Fan G."/>
            <person name="Renault V."/>
            <person name="Bayer P.E."/>
            <person name="Golicz A.A."/>
            <person name="Manoli S."/>
            <person name="Lee T.H."/>
            <person name="Thi V.H."/>
            <person name="Chalabi S."/>
            <person name="Hu Q."/>
            <person name="Fan C."/>
            <person name="Tollenaere R."/>
            <person name="Lu Y."/>
            <person name="Battail C."/>
            <person name="Shen J."/>
            <person name="Sidebottom C.H."/>
            <person name="Wang X."/>
            <person name="Canaguier A."/>
            <person name="Chauveau A."/>
            <person name="Berard A."/>
            <person name="Deniot G."/>
            <person name="Guan M."/>
            <person name="Liu Z."/>
            <person name="Sun F."/>
            <person name="Lim Y.P."/>
            <person name="Lyons E."/>
            <person name="Town C.D."/>
            <person name="Bancroft I."/>
            <person name="Wang X."/>
            <person name="Meng J."/>
            <person name="Ma J."/>
            <person name="Pires J.C."/>
            <person name="King G.J."/>
            <person name="Brunel D."/>
            <person name="Delourme R."/>
            <person name="Renard M."/>
            <person name="Aury J.M."/>
            <person name="Adams K.L."/>
            <person name="Batley J."/>
            <person name="Snowdon R.J."/>
            <person name="Tost J."/>
            <person name="Edwards D."/>
            <person name="Zhou Y."/>
            <person name="Hua W."/>
            <person name="Sharpe A.G."/>
            <person name="Paterson A.H."/>
            <person name="Guan C."/>
            <person name="Wincker P."/>
        </authorList>
    </citation>
    <scope>NUCLEOTIDE SEQUENCE [LARGE SCALE GENOMIC DNA]</scope>
    <source>
        <strain evidence="12">cv. Darmor-bzh</strain>
    </source>
</reference>
<keyword evidence="12" id="KW-1185">Reference proteome</keyword>
<dbReference type="PANTHER" id="PTHR31942">
    <property type="entry name" value="MLO-LIKE PROTEIN 1"/>
    <property type="match status" value="1"/>
</dbReference>
<evidence type="ECO:0000313" key="12">
    <source>
        <dbReference type="Proteomes" id="UP000028999"/>
    </source>
</evidence>
<comment type="similarity">
    <text evidence="2">Belongs to the MLO family.</text>
</comment>
<keyword evidence="8" id="KW-0568">Pathogenesis-related protein</keyword>
<dbReference type="PaxDb" id="3708-A0A078IJQ4"/>
<dbReference type="Gramene" id="CDY50226">
    <property type="protein sequence ID" value="CDY50226"/>
    <property type="gene ID" value="GSBRNA2T00096201001"/>
</dbReference>
<dbReference type="GO" id="GO:0005516">
    <property type="term" value="F:calmodulin binding"/>
    <property type="evidence" value="ECO:0007669"/>
    <property type="project" value="UniProtKB-KW"/>
</dbReference>
<evidence type="ECO:0000256" key="5">
    <source>
        <dbReference type="ARBA" id="ARBA00022860"/>
    </source>
</evidence>
<keyword evidence="5" id="KW-0112">Calmodulin-binding</keyword>
<comment type="subcellular location">
    <subcellularLocation>
        <location evidence="1">Membrane</location>
        <topology evidence="1">Multi-pass membrane protein</topology>
    </subcellularLocation>
</comment>
<proteinExistence type="inferred from homology"/>
<keyword evidence="4" id="KW-0611">Plant defense</keyword>
<organism evidence="11 12">
    <name type="scientific">Brassica napus</name>
    <name type="common">Rape</name>
    <dbReference type="NCBI Taxonomy" id="3708"/>
    <lineage>
        <taxon>Eukaryota</taxon>
        <taxon>Viridiplantae</taxon>
        <taxon>Streptophyta</taxon>
        <taxon>Embryophyta</taxon>
        <taxon>Tracheophyta</taxon>
        <taxon>Spermatophyta</taxon>
        <taxon>Magnoliopsida</taxon>
        <taxon>eudicotyledons</taxon>
        <taxon>Gunneridae</taxon>
        <taxon>Pentapetalae</taxon>
        <taxon>rosids</taxon>
        <taxon>malvids</taxon>
        <taxon>Brassicales</taxon>
        <taxon>Brassicaceae</taxon>
        <taxon>Brassiceae</taxon>
        <taxon>Brassica</taxon>
    </lineage>
</organism>
<dbReference type="AlphaFoldDB" id="A0A078IJQ4"/>
<evidence type="ECO:0000256" key="6">
    <source>
        <dbReference type="ARBA" id="ARBA00022989"/>
    </source>
</evidence>